<dbReference type="GO" id="GO:0005524">
    <property type="term" value="F:ATP binding"/>
    <property type="evidence" value="ECO:0007669"/>
    <property type="project" value="InterPro"/>
</dbReference>
<proteinExistence type="predicted"/>
<dbReference type="SUPFAM" id="SSF52540">
    <property type="entry name" value="P-loop containing nucleoside triphosphate hydrolases"/>
    <property type="match status" value="1"/>
</dbReference>
<dbReference type="InterPro" id="IPR003959">
    <property type="entry name" value="ATPase_AAA_core"/>
</dbReference>
<protein>
    <recommendedName>
        <fullName evidence="1">ATPase AAA-type core domain-containing protein</fullName>
    </recommendedName>
</protein>
<name>A0A0A2GTU8_9FLAO</name>
<dbReference type="RefSeq" id="WP_035324934.1">
    <property type="nucleotide sequence ID" value="NZ_CP015125.1"/>
</dbReference>
<evidence type="ECO:0000259" key="1">
    <source>
        <dbReference type="Pfam" id="PF13304"/>
    </source>
</evidence>
<dbReference type="EMBL" id="JSAQ01000001">
    <property type="protein sequence ID" value="KGO05913.1"/>
    <property type="molecule type" value="Genomic_DNA"/>
</dbReference>
<accession>A0A0A2GTU8</accession>
<gene>
    <name evidence="2" type="ORF">NV36_03015</name>
</gene>
<dbReference type="PANTHER" id="PTHR43581">
    <property type="entry name" value="ATP/GTP PHOSPHATASE"/>
    <property type="match status" value="1"/>
</dbReference>
<organism evidence="2 3">
    <name type="scientific">Dokdonia donghaensis DSW-1</name>
    <dbReference type="NCBI Taxonomy" id="1300343"/>
    <lineage>
        <taxon>Bacteria</taxon>
        <taxon>Pseudomonadati</taxon>
        <taxon>Bacteroidota</taxon>
        <taxon>Flavobacteriia</taxon>
        <taxon>Flavobacteriales</taxon>
        <taxon>Flavobacteriaceae</taxon>
        <taxon>Dokdonia</taxon>
    </lineage>
</organism>
<dbReference type="PATRIC" id="fig|1300343.5.peg.1937"/>
<dbReference type="InterPro" id="IPR027417">
    <property type="entry name" value="P-loop_NTPase"/>
</dbReference>
<dbReference type="OrthoDB" id="9805802at2"/>
<dbReference type="AlphaFoldDB" id="A0A0A2GTU8"/>
<dbReference type="GO" id="GO:0016887">
    <property type="term" value="F:ATP hydrolysis activity"/>
    <property type="evidence" value="ECO:0007669"/>
    <property type="project" value="InterPro"/>
</dbReference>
<dbReference type="Pfam" id="PF13304">
    <property type="entry name" value="AAA_21"/>
    <property type="match status" value="1"/>
</dbReference>
<dbReference type="KEGG" id="ddo:I597_1927"/>
<dbReference type="Gene3D" id="3.40.50.300">
    <property type="entry name" value="P-loop containing nucleotide triphosphate hydrolases"/>
    <property type="match status" value="1"/>
</dbReference>
<reference evidence="2 3" key="1">
    <citation type="submission" date="2014-10" db="EMBL/GenBank/DDBJ databases">
        <title>Draft genome sequence of the proteorhodopsin-containing marine bacterium Dokdonia donghaensis.</title>
        <authorList>
            <person name="Gomez-Consarnau L."/>
            <person name="Gonzalez J.M."/>
            <person name="Riedel T."/>
            <person name="Jaenicke S."/>
            <person name="Wagner-Doebler I."/>
            <person name="Fuhrman J.A."/>
        </authorList>
    </citation>
    <scope>NUCLEOTIDE SEQUENCE [LARGE SCALE GENOMIC DNA]</scope>
    <source>
        <strain evidence="2 3">DSW-1</strain>
    </source>
</reference>
<dbReference type="Proteomes" id="UP000030140">
    <property type="component" value="Unassembled WGS sequence"/>
</dbReference>
<sequence length="406" mass="46998">MENDGVYIANIESLSYRNFKGVENISFLTDDNDIYPWTIFLGNNGTGKTNLLKIISSFESEVERDIREEGHTISIIHLPISLVEDHSYASKLIYNSREYLWESEYSINGSSMRYHDNEKFPGILIYAYGVNRKSSKNSKISSKEKIANNKTLFNSNVSLLDLDEWLLQTDYAVKNGQKSAERRLELIREVITGEIFPEITNFRFETNEELSNYVEFETAEGWFQLKNLAYGYQSTLSWIIDFCKKMFDRYPDSLNPLKEPAIVLIDEIDLHLHPSWQRSITKILSNLFPNTQFIATTHSPLVVQSLEEANVYVLNKDVDGVSVSRMPNKTFVGWSIEDILNKVMGLESKVKSDEYLDLMEKFDRGLDNGDYNQSKEAFDKLMDILPEEDIQKRVLSMQIQQFPEAR</sequence>
<evidence type="ECO:0000313" key="3">
    <source>
        <dbReference type="Proteomes" id="UP000030140"/>
    </source>
</evidence>
<dbReference type="PANTHER" id="PTHR43581:SF2">
    <property type="entry name" value="EXCINUCLEASE ATPASE SUBUNIT"/>
    <property type="match status" value="1"/>
</dbReference>
<keyword evidence="3" id="KW-1185">Reference proteome</keyword>
<feature type="domain" description="ATPase AAA-type core" evidence="1">
    <location>
        <begin position="256"/>
        <end position="303"/>
    </location>
</feature>
<dbReference type="InterPro" id="IPR051396">
    <property type="entry name" value="Bact_Antivir_Def_Nuclease"/>
</dbReference>
<comment type="caution">
    <text evidence="2">The sequence shown here is derived from an EMBL/GenBank/DDBJ whole genome shotgun (WGS) entry which is preliminary data.</text>
</comment>
<evidence type="ECO:0000313" key="2">
    <source>
        <dbReference type="EMBL" id="KGO05913.1"/>
    </source>
</evidence>